<keyword evidence="6" id="KW-0808">Transferase</keyword>
<evidence type="ECO:0000256" key="4">
    <source>
        <dbReference type="ARBA" id="ARBA00015492"/>
    </source>
</evidence>
<comment type="catalytic activity">
    <reaction evidence="12">
        <text>L-threonine + hydrogencarbonate + ATP = L-threonylcarbamoyladenylate + diphosphate + H2O</text>
        <dbReference type="Rhea" id="RHEA:36407"/>
        <dbReference type="ChEBI" id="CHEBI:15377"/>
        <dbReference type="ChEBI" id="CHEBI:17544"/>
        <dbReference type="ChEBI" id="CHEBI:30616"/>
        <dbReference type="ChEBI" id="CHEBI:33019"/>
        <dbReference type="ChEBI" id="CHEBI:57926"/>
        <dbReference type="ChEBI" id="CHEBI:73682"/>
        <dbReference type="EC" id="2.7.7.87"/>
    </reaction>
</comment>
<dbReference type="InterPro" id="IPR050156">
    <property type="entry name" value="TC-AMP_synthase_SUA5"/>
</dbReference>
<keyword evidence="7" id="KW-0819">tRNA processing</keyword>
<dbReference type="Gene3D" id="3.90.870.10">
    <property type="entry name" value="DHBP synthase"/>
    <property type="match status" value="1"/>
</dbReference>
<keyword evidence="9" id="KW-0547">Nucleotide-binding</keyword>
<reference evidence="16" key="1">
    <citation type="submission" date="2016-05" db="EMBL/GenBank/DDBJ databases">
        <authorList>
            <person name="Lavstsen T."/>
            <person name="Jespersen J.S."/>
        </authorList>
    </citation>
    <scope>NUCLEOTIDE SEQUENCE [LARGE SCALE GENOMIC DNA]</scope>
</reference>
<dbReference type="EC" id="2.7.7.87" evidence="3"/>
<evidence type="ECO:0000256" key="13">
    <source>
        <dbReference type="SAM" id="MobiDB-lite"/>
    </source>
</evidence>
<dbReference type="InterPro" id="IPR006070">
    <property type="entry name" value="Sua5-like_dom"/>
</dbReference>
<dbReference type="Pfam" id="PF03481">
    <property type="entry name" value="Sua5_C"/>
    <property type="match status" value="1"/>
</dbReference>
<proteinExistence type="inferred from homology"/>
<evidence type="ECO:0000313" key="16">
    <source>
        <dbReference type="EMBL" id="SBS97304.1"/>
    </source>
</evidence>
<evidence type="ECO:0000256" key="8">
    <source>
        <dbReference type="ARBA" id="ARBA00022695"/>
    </source>
</evidence>
<dbReference type="InterPro" id="IPR005145">
    <property type="entry name" value="Sua5_C"/>
</dbReference>
<name>A0A1A8X0V1_PLAOA</name>
<evidence type="ECO:0000256" key="1">
    <source>
        <dbReference type="ARBA" id="ARBA00004496"/>
    </source>
</evidence>
<dbReference type="VEuPathDB" id="PlasmoDB:PocGH01_13013700"/>
<reference evidence="17 18" key="2">
    <citation type="submission" date="2016-05" db="EMBL/GenBank/DDBJ databases">
        <authorList>
            <person name="Naeem Raeece"/>
        </authorList>
    </citation>
    <scope>NUCLEOTIDE SEQUENCE [LARGE SCALE GENOMIC DNA]</scope>
</reference>
<evidence type="ECO:0000256" key="12">
    <source>
        <dbReference type="ARBA" id="ARBA00048366"/>
    </source>
</evidence>
<evidence type="ECO:0000313" key="18">
    <source>
        <dbReference type="Proteomes" id="UP000078560"/>
    </source>
</evidence>
<dbReference type="Gene3D" id="3.40.50.11030">
    <property type="entry name" value="Threonylcarbamoyl-AMP synthase, C-terminal domain"/>
    <property type="match status" value="1"/>
</dbReference>
<gene>
    <name evidence="16" type="ORF">POVCU1_037110</name>
    <name evidence="15" type="ORF">POVCU2_0040210</name>
</gene>
<dbReference type="GO" id="GO:0000049">
    <property type="term" value="F:tRNA binding"/>
    <property type="evidence" value="ECO:0007669"/>
    <property type="project" value="TreeGrafter"/>
</dbReference>
<dbReference type="PANTHER" id="PTHR17490:SF16">
    <property type="entry name" value="THREONYLCARBAMOYL-AMP SYNTHASE"/>
    <property type="match status" value="1"/>
</dbReference>
<evidence type="ECO:0000256" key="6">
    <source>
        <dbReference type="ARBA" id="ARBA00022679"/>
    </source>
</evidence>
<evidence type="ECO:0000256" key="5">
    <source>
        <dbReference type="ARBA" id="ARBA00022490"/>
    </source>
</evidence>
<dbReference type="InterPro" id="IPR038385">
    <property type="entry name" value="Sua5/YwlC_C"/>
</dbReference>
<dbReference type="GO" id="GO:0003725">
    <property type="term" value="F:double-stranded RNA binding"/>
    <property type="evidence" value="ECO:0007669"/>
    <property type="project" value="InterPro"/>
</dbReference>
<comment type="subcellular location">
    <subcellularLocation>
        <location evidence="1">Cytoplasm</location>
    </subcellularLocation>
</comment>
<feature type="domain" description="YrdC-like" evidence="14">
    <location>
        <begin position="14"/>
        <end position="208"/>
    </location>
</feature>
<dbReference type="EMBL" id="FLQV01000683">
    <property type="protein sequence ID" value="SBS97304.1"/>
    <property type="molecule type" value="Genomic_DNA"/>
</dbReference>
<dbReference type="Proteomes" id="UP000078560">
    <property type="component" value="Unassembled WGS sequence"/>
</dbReference>
<dbReference type="FunFam" id="3.90.870.10:FF:000009">
    <property type="entry name" value="Threonylcarbamoyl-AMP synthase, putative"/>
    <property type="match status" value="1"/>
</dbReference>
<dbReference type="AlphaFoldDB" id="A0A1A8X0V1"/>
<dbReference type="GO" id="GO:0005737">
    <property type="term" value="C:cytoplasm"/>
    <property type="evidence" value="ECO:0007669"/>
    <property type="project" value="UniProtKB-SubCell"/>
</dbReference>
<evidence type="ECO:0000313" key="15">
    <source>
        <dbReference type="EMBL" id="SBS86967.1"/>
    </source>
</evidence>
<keyword evidence="8" id="KW-0548">Nucleotidyltransferase</keyword>
<evidence type="ECO:0000256" key="2">
    <source>
        <dbReference type="ARBA" id="ARBA00007663"/>
    </source>
</evidence>
<feature type="region of interest" description="Disordered" evidence="13">
    <location>
        <begin position="359"/>
        <end position="387"/>
    </location>
</feature>
<dbReference type="SUPFAM" id="SSF55821">
    <property type="entry name" value="YrdC/RibB"/>
    <property type="match status" value="1"/>
</dbReference>
<evidence type="ECO:0000256" key="9">
    <source>
        <dbReference type="ARBA" id="ARBA00022741"/>
    </source>
</evidence>
<keyword evidence="5" id="KW-0963">Cytoplasm</keyword>
<comment type="similarity">
    <text evidence="2">Belongs to the SUA5 family.</text>
</comment>
<dbReference type="GO" id="GO:0008033">
    <property type="term" value="P:tRNA processing"/>
    <property type="evidence" value="ECO:0007669"/>
    <property type="project" value="UniProtKB-KW"/>
</dbReference>
<dbReference type="InterPro" id="IPR017945">
    <property type="entry name" value="DHBP_synth_RibB-like_a/b_dom"/>
</dbReference>
<keyword evidence="10" id="KW-0067">ATP-binding</keyword>
<accession>A0A1A8X0V1</accession>
<dbReference type="PROSITE" id="PS51163">
    <property type="entry name" value="YRDC"/>
    <property type="match status" value="1"/>
</dbReference>
<dbReference type="GO" id="GO:0005524">
    <property type="term" value="F:ATP binding"/>
    <property type="evidence" value="ECO:0007669"/>
    <property type="project" value="UniProtKB-KW"/>
</dbReference>
<dbReference type="Proteomes" id="UP000078546">
    <property type="component" value="Unassembled WGS sequence"/>
</dbReference>
<dbReference type="EMBL" id="FLQU01000529">
    <property type="protein sequence ID" value="SBS86967.1"/>
    <property type="molecule type" value="Genomic_DNA"/>
</dbReference>
<dbReference type="GO" id="GO:0061710">
    <property type="term" value="F:L-threonylcarbamoyladenylate synthase"/>
    <property type="evidence" value="ECO:0007669"/>
    <property type="project" value="UniProtKB-EC"/>
</dbReference>
<dbReference type="GO" id="GO:0006450">
    <property type="term" value="P:regulation of translational fidelity"/>
    <property type="evidence" value="ECO:0007669"/>
    <property type="project" value="TreeGrafter"/>
</dbReference>
<evidence type="ECO:0000256" key="7">
    <source>
        <dbReference type="ARBA" id="ARBA00022694"/>
    </source>
</evidence>
<dbReference type="Pfam" id="PF01300">
    <property type="entry name" value="Sua5_yciO_yrdC"/>
    <property type="match status" value="1"/>
</dbReference>
<protein>
    <recommendedName>
        <fullName evidence="4">Threonylcarbamoyl-AMP synthase</fullName>
        <ecNumber evidence="3">2.7.7.87</ecNumber>
    </recommendedName>
    <alternativeName>
        <fullName evidence="11">L-threonylcarbamoyladenylate synthase</fullName>
    </alternativeName>
</protein>
<evidence type="ECO:0000259" key="14">
    <source>
        <dbReference type="PROSITE" id="PS51163"/>
    </source>
</evidence>
<evidence type="ECO:0000313" key="17">
    <source>
        <dbReference type="Proteomes" id="UP000078546"/>
    </source>
</evidence>
<evidence type="ECO:0000256" key="3">
    <source>
        <dbReference type="ARBA" id="ARBA00012584"/>
    </source>
</evidence>
<evidence type="ECO:0000256" key="10">
    <source>
        <dbReference type="ARBA" id="ARBA00022840"/>
    </source>
</evidence>
<evidence type="ECO:0000256" key="11">
    <source>
        <dbReference type="ARBA" id="ARBA00029774"/>
    </source>
</evidence>
<sequence length="537" mass="62515">MAEIIRGEDLLKDERLKKKLKDHIEKNLLIGMPTETVYGLGGNSLSEKALRNIFKMKNRPVSDPIISHVYDVTQAFHQLYHINIFEKYLIYILSKNFWPGPLSIIAKAKKNLPSILTAHTHFCAVRLPNNEIAREIIKICNTPIAAPSANKFQHISPTNSLHVLQEFTKENVLIFDDGQCDIGIESTVIKIVKYREKERSCLFRKVNAGDGKITTDLEVTTDEEYEQENEQEMEKLRQCLNCTRGDSHLDIYFKLKNIFDEVEMGGEIYDAIMKYKNLYHYEILIYRRGRYTRDDIEKVLRDNPLLRDIKIDLYKKIKFEKLDIFQNGEDDEKVKEEVDKNEIELEELGEKKTNWGNYPNDVNVHNGENKKDSNTLEKCKGEESSSKNEVSPGLLLTHYSPFVSTYLIDLMVDIERNSNMKRERVYFHLNKCILLDVGNSFLTYQHNFLKYINISFDNLVKEVEQIKYVTKNFFLFLREAERLAIALEAQNILISIVRLKSRDEMSLSLFDRVFRSASGKIIKVHINEGGQLELFGC</sequence>
<dbReference type="PANTHER" id="PTHR17490">
    <property type="entry name" value="SUA5"/>
    <property type="match status" value="1"/>
</dbReference>
<feature type="compositionally biased region" description="Basic and acidic residues" evidence="13">
    <location>
        <begin position="367"/>
        <end position="386"/>
    </location>
</feature>
<organism evidence="16 17">
    <name type="scientific">Plasmodium ovale curtisi</name>
    <dbReference type="NCBI Taxonomy" id="864141"/>
    <lineage>
        <taxon>Eukaryota</taxon>
        <taxon>Sar</taxon>
        <taxon>Alveolata</taxon>
        <taxon>Apicomplexa</taxon>
        <taxon>Aconoidasida</taxon>
        <taxon>Haemosporida</taxon>
        <taxon>Plasmodiidae</taxon>
        <taxon>Plasmodium</taxon>
        <taxon>Plasmodium (Plasmodium)</taxon>
    </lineage>
</organism>